<sequence length="108" mass="11583">MKSPANLLGGRLGQRGGSGSSERRAGAWAGGPALPADCSFHCFSSSKGAEFPPPYLITIKSCDWRRGPVCKLHVSSPSWLVLALCLIPVVLTEHPMKYTETPAFKRVS</sequence>
<reference evidence="2" key="1">
    <citation type="submission" date="2024-06" db="UniProtKB">
        <authorList>
            <consortium name="Ensembl"/>
        </authorList>
    </citation>
    <scope>IDENTIFICATION</scope>
</reference>
<dbReference type="AlphaFoldDB" id="M3Y8X6"/>
<dbReference type="InParanoid" id="M3Y8X6"/>
<organism evidence="2">
    <name type="scientific">Mustela putorius furo</name>
    <name type="common">European domestic ferret</name>
    <name type="synonym">Mustela furo</name>
    <dbReference type="NCBI Taxonomy" id="9669"/>
    <lineage>
        <taxon>Eukaryota</taxon>
        <taxon>Metazoa</taxon>
        <taxon>Chordata</taxon>
        <taxon>Craniata</taxon>
        <taxon>Vertebrata</taxon>
        <taxon>Euteleostomi</taxon>
        <taxon>Mammalia</taxon>
        <taxon>Eutheria</taxon>
        <taxon>Laurasiatheria</taxon>
        <taxon>Carnivora</taxon>
        <taxon>Caniformia</taxon>
        <taxon>Musteloidea</taxon>
        <taxon>Mustelidae</taxon>
        <taxon>Mustelinae</taxon>
        <taxon>Mustela</taxon>
    </lineage>
</organism>
<proteinExistence type="predicted"/>
<dbReference type="EMBL" id="AEYP01074994">
    <property type="status" value="NOT_ANNOTATED_CDS"/>
    <property type="molecule type" value="Genomic_DNA"/>
</dbReference>
<dbReference type="HOGENOM" id="CLU_2196065_0_0_1"/>
<feature type="region of interest" description="Disordered" evidence="1">
    <location>
        <begin position="1"/>
        <end position="27"/>
    </location>
</feature>
<dbReference type="Ensembl" id="ENSMPUT00000007908.1">
    <property type="protein sequence ID" value="ENSMPUP00000007783.1"/>
    <property type="gene ID" value="ENSMPUG00000007841.1"/>
</dbReference>
<dbReference type="EMBL" id="AEYP01074993">
    <property type="status" value="NOT_ANNOTATED_CDS"/>
    <property type="molecule type" value="Genomic_DNA"/>
</dbReference>
<evidence type="ECO:0000256" key="1">
    <source>
        <dbReference type="SAM" id="MobiDB-lite"/>
    </source>
</evidence>
<evidence type="ECO:0000313" key="2">
    <source>
        <dbReference type="Ensembl" id="ENSMPUP00000007783.1"/>
    </source>
</evidence>
<name>M3Y8X6_MUSPF</name>
<protein>
    <submittedName>
        <fullName evidence="2">Uncharacterized protein</fullName>
    </submittedName>
</protein>
<feature type="compositionally biased region" description="Gly residues" evidence="1">
    <location>
        <begin position="10"/>
        <end position="19"/>
    </location>
</feature>
<accession>M3Y8X6</accession>